<evidence type="ECO:0000256" key="1">
    <source>
        <dbReference type="SAM" id="MobiDB-lite"/>
    </source>
</evidence>
<protein>
    <submittedName>
        <fullName evidence="2">Uncharacterized protein</fullName>
    </submittedName>
</protein>
<name>T1K544_TETUR</name>
<accession>T1K544</accession>
<reference evidence="2" key="2">
    <citation type="submission" date="2015-06" db="UniProtKB">
        <authorList>
            <consortium name="EnsemblMetazoa"/>
        </authorList>
    </citation>
    <scope>IDENTIFICATION</scope>
</reference>
<sequence length="64" mass="7014">MSAVEVAAAAVDPCCEDTHCEDTVCETDKCHEHPCDEKDAGGHCHEESHPSEDQCEHHEKEPAN</sequence>
<feature type="region of interest" description="Disordered" evidence="1">
    <location>
        <begin position="36"/>
        <end position="64"/>
    </location>
</feature>
<keyword evidence="3" id="KW-1185">Reference proteome</keyword>
<dbReference type="Proteomes" id="UP000015104">
    <property type="component" value="Unassembled WGS sequence"/>
</dbReference>
<proteinExistence type="predicted"/>
<dbReference type="EMBL" id="CAEY01001585">
    <property type="status" value="NOT_ANNOTATED_CDS"/>
    <property type="molecule type" value="Genomic_DNA"/>
</dbReference>
<organism evidence="2 3">
    <name type="scientific">Tetranychus urticae</name>
    <name type="common">Two-spotted spider mite</name>
    <dbReference type="NCBI Taxonomy" id="32264"/>
    <lineage>
        <taxon>Eukaryota</taxon>
        <taxon>Metazoa</taxon>
        <taxon>Ecdysozoa</taxon>
        <taxon>Arthropoda</taxon>
        <taxon>Chelicerata</taxon>
        <taxon>Arachnida</taxon>
        <taxon>Acari</taxon>
        <taxon>Acariformes</taxon>
        <taxon>Trombidiformes</taxon>
        <taxon>Prostigmata</taxon>
        <taxon>Eleutherengona</taxon>
        <taxon>Raphignathae</taxon>
        <taxon>Tetranychoidea</taxon>
        <taxon>Tetranychidae</taxon>
        <taxon>Tetranychus</taxon>
    </lineage>
</organism>
<dbReference type="EnsemblMetazoa" id="tetur05g04970.1">
    <property type="protein sequence ID" value="tetur05g04970.1"/>
    <property type="gene ID" value="tetur05g04970"/>
</dbReference>
<reference evidence="3" key="1">
    <citation type="submission" date="2011-08" db="EMBL/GenBank/DDBJ databases">
        <authorList>
            <person name="Rombauts S."/>
        </authorList>
    </citation>
    <scope>NUCLEOTIDE SEQUENCE</scope>
    <source>
        <strain evidence="3">London</strain>
    </source>
</reference>
<evidence type="ECO:0000313" key="2">
    <source>
        <dbReference type="EnsemblMetazoa" id="tetur05g04970.1"/>
    </source>
</evidence>
<evidence type="ECO:0000313" key="3">
    <source>
        <dbReference type="Proteomes" id="UP000015104"/>
    </source>
</evidence>
<dbReference type="AlphaFoldDB" id="T1K544"/>
<dbReference type="HOGENOM" id="CLU_2870446_0_0_1"/>